<dbReference type="InterPro" id="IPR018203">
    <property type="entry name" value="GDP_dissociation_inhibitor"/>
</dbReference>
<dbReference type="Gene3D" id="3.30.519.10">
    <property type="entry name" value="Guanine Nucleotide Dissociation Inhibitor, domain 2"/>
    <property type="match status" value="1"/>
</dbReference>
<organism evidence="3 4">
    <name type="scientific">Microthyrium microscopicum</name>
    <dbReference type="NCBI Taxonomy" id="703497"/>
    <lineage>
        <taxon>Eukaryota</taxon>
        <taxon>Fungi</taxon>
        <taxon>Dikarya</taxon>
        <taxon>Ascomycota</taxon>
        <taxon>Pezizomycotina</taxon>
        <taxon>Dothideomycetes</taxon>
        <taxon>Dothideomycetes incertae sedis</taxon>
        <taxon>Microthyriales</taxon>
        <taxon>Microthyriaceae</taxon>
        <taxon>Microthyrium</taxon>
    </lineage>
</organism>
<dbReference type="GO" id="GO:0005737">
    <property type="term" value="C:cytoplasm"/>
    <property type="evidence" value="ECO:0007669"/>
    <property type="project" value="TreeGrafter"/>
</dbReference>
<dbReference type="OrthoDB" id="9446342at2759"/>
<gene>
    <name evidence="3" type="ORF">BT63DRAFT_213181</name>
</gene>
<dbReference type="Proteomes" id="UP000799302">
    <property type="component" value="Unassembled WGS sequence"/>
</dbReference>
<keyword evidence="4" id="KW-1185">Reference proteome</keyword>
<dbReference type="EMBL" id="MU004233">
    <property type="protein sequence ID" value="KAF2671301.1"/>
    <property type="molecule type" value="Genomic_DNA"/>
</dbReference>
<protein>
    <recommendedName>
        <fullName evidence="2">Rab GDP dissociation inhibitor</fullName>
    </recommendedName>
</protein>
<dbReference type="GO" id="GO:0016192">
    <property type="term" value="P:vesicle-mediated transport"/>
    <property type="evidence" value="ECO:0007669"/>
    <property type="project" value="TreeGrafter"/>
</dbReference>
<dbReference type="SUPFAM" id="SSF51905">
    <property type="entry name" value="FAD/NAD(P)-binding domain"/>
    <property type="match status" value="2"/>
</dbReference>
<evidence type="ECO:0000256" key="1">
    <source>
        <dbReference type="ARBA" id="ARBA00005593"/>
    </source>
</evidence>
<evidence type="ECO:0000313" key="3">
    <source>
        <dbReference type="EMBL" id="KAF2671301.1"/>
    </source>
</evidence>
<sequence>MDGVAEEYDVVVLGTGLTECVLSGILSVKGKKVLHIDRNPQYGGEMSSVNLEYLFKKYEHKFGRIASSTPWTKPGSDASDTKPWEKFPPARHWNIDLVPKLLMACGELTNILFQTGITENHEFTQIAGSFVQVGQGSSATVAKVPSTATEAATSSLVGLMEKYAAQSFMRWVGAFQENDPATHKGLNIQSATMKEVFEKFGLKDSTRDFIGHSMALHQDNAYLTQAGMIKDTVLRIRLYVNSMAQYGRSPYIYPEYGLAELPQSYARLSAIYGGTYMLNTNVDEFLWKDGKISGIKATMTDPIDKSEMLKFETKCSMILADPTYFPDKARPTRYLLRAICILNSPIPALRTDKKCNEDKNFSLQLIIPQSQIGRKNDVYVAALSPQQKVCPDGYYIATVSTISEGGSDYVNELKSGLDQVGTPVVTFMVPPVPVYEPLESGHQDKVFLSKSYDSTSHFESTTDDIQDIYFRATGEPLTVKGLREGQLAVGGK</sequence>
<proteinExistence type="inferred from homology"/>
<dbReference type="GO" id="GO:0015031">
    <property type="term" value="P:protein transport"/>
    <property type="evidence" value="ECO:0007669"/>
    <property type="project" value="InterPro"/>
</dbReference>
<evidence type="ECO:0000313" key="4">
    <source>
        <dbReference type="Proteomes" id="UP000799302"/>
    </source>
</evidence>
<accession>A0A6A6UIB6</accession>
<dbReference type="Pfam" id="PF00996">
    <property type="entry name" value="GDI"/>
    <property type="match status" value="1"/>
</dbReference>
<dbReference type="GO" id="GO:0007264">
    <property type="term" value="P:small GTPase-mediated signal transduction"/>
    <property type="evidence" value="ECO:0007669"/>
    <property type="project" value="InterPro"/>
</dbReference>
<dbReference type="Gene3D" id="3.50.50.60">
    <property type="entry name" value="FAD/NAD(P)-binding domain"/>
    <property type="match status" value="1"/>
</dbReference>
<dbReference type="GO" id="GO:0005093">
    <property type="term" value="F:Rab GDP-dissociation inhibitor activity"/>
    <property type="evidence" value="ECO:0007669"/>
    <property type="project" value="InterPro"/>
</dbReference>
<dbReference type="AlphaFoldDB" id="A0A6A6UIB6"/>
<evidence type="ECO:0000256" key="2">
    <source>
        <dbReference type="RuleBase" id="RU363124"/>
    </source>
</evidence>
<dbReference type="PANTHER" id="PTHR11787">
    <property type="entry name" value="RAB GDP-DISSOCIATION INHIBITOR"/>
    <property type="match status" value="1"/>
</dbReference>
<dbReference type="InterPro" id="IPR036188">
    <property type="entry name" value="FAD/NAD-bd_sf"/>
</dbReference>
<dbReference type="FunFam" id="1.10.405.10:FF:000011">
    <property type="entry name" value="Rab GDP dissociation inhibitor"/>
    <property type="match status" value="1"/>
</dbReference>
<dbReference type="PANTHER" id="PTHR11787:SF8">
    <property type="entry name" value="RAB GDP DISSOCIATION INHIBITOR"/>
    <property type="match status" value="1"/>
</dbReference>
<comment type="similarity">
    <text evidence="1 2">Belongs to the Rab GDI family.</text>
</comment>
<dbReference type="Gene3D" id="1.10.405.10">
    <property type="entry name" value="Guanine Nucleotide Dissociation Inhibitor, domain 1"/>
    <property type="match status" value="1"/>
</dbReference>
<name>A0A6A6UIB6_9PEZI</name>
<reference evidence="3" key="1">
    <citation type="journal article" date="2020" name="Stud. Mycol.">
        <title>101 Dothideomycetes genomes: a test case for predicting lifestyles and emergence of pathogens.</title>
        <authorList>
            <person name="Haridas S."/>
            <person name="Albert R."/>
            <person name="Binder M."/>
            <person name="Bloem J."/>
            <person name="Labutti K."/>
            <person name="Salamov A."/>
            <person name="Andreopoulos B."/>
            <person name="Baker S."/>
            <person name="Barry K."/>
            <person name="Bills G."/>
            <person name="Bluhm B."/>
            <person name="Cannon C."/>
            <person name="Castanera R."/>
            <person name="Culley D."/>
            <person name="Daum C."/>
            <person name="Ezra D."/>
            <person name="Gonzalez J."/>
            <person name="Henrissat B."/>
            <person name="Kuo A."/>
            <person name="Liang C."/>
            <person name="Lipzen A."/>
            <person name="Lutzoni F."/>
            <person name="Magnuson J."/>
            <person name="Mondo S."/>
            <person name="Nolan M."/>
            <person name="Ohm R."/>
            <person name="Pangilinan J."/>
            <person name="Park H.-J."/>
            <person name="Ramirez L."/>
            <person name="Alfaro M."/>
            <person name="Sun H."/>
            <person name="Tritt A."/>
            <person name="Yoshinaga Y."/>
            <person name="Zwiers L.-H."/>
            <person name="Turgeon B."/>
            <person name="Goodwin S."/>
            <person name="Spatafora J."/>
            <person name="Crous P."/>
            <person name="Grigoriev I."/>
        </authorList>
    </citation>
    <scope>NUCLEOTIDE SEQUENCE</scope>
    <source>
        <strain evidence="3">CBS 115976</strain>
    </source>
</reference>
<dbReference type="PRINTS" id="PR00891">
    <property type="entry name" value="RABGDIREP"/>
</dbReference>
<dbReference type="InterPro" id="IPR000806">
    <property type="entry name" value="RabGDI"/>
</dbReference>
<dbReference type="PRINTS" id="PR00892">
    <property type="entry name" value="RABGDI"/>
</dbReference>